<keyword evidence="1" id="KW-0812">Transmembrane</keyword>
<organism evidence="2 3">
    <name type="scientific">Phyllosticta citriasiana</name>
    <dbReference type="NCBI Taxonomy" id="595635"/>
    <lineage>
        <taxon>Eukaryota</taxon>
        <taxon>Fungi</taxon>
        <taxon>Dikarya</taxon>
        <taxon>Ascomycota</taxon>
        <taxon>Pezizomycotina</taxon>
        <taxon>Dothideomycetes</taxon>
        <taxon>Dothideomycetes incertae sedis</taxon>
        <taxon>Botryosphaeriales</taxon>
        <taxon>Phyllostictaceae</taxon>
        <taxon>Phyllosticta</taxon>
    </lineage>
</organism>
<feature type="transmembrane region" description="Helical" evidence="1">
    <location>
        <begin position="12"/>
        <end position="32"/>
    </location>
</feature>
<feature type="transmembrane region" description="Helical" evidence="1">
    <location>
        <begin position="60"/>
        <end position="80"/>
    </location>
</feature>
<evidence type="ECO:0000256" key="1">
    <source>
        <dbReference type="SAM" id="Phobius"/>
    </source>
</evidence>
<reference evidence="2 3" key="1">
    <citation type="submission" date="2024-04" db="EMBL/GenBank/DDBJ databases">
        <title>Phyllosticta paracitricarpa is synonymous to the EU quarantine fungus P. citricarpa based on phylogenomic analyses.</title>
        <authorList>
            <consortium name="Lawrence Berkeley National Laboratory"/>
            <person name="Van Ingen-Buijs V.A."/>
            <person name="Van Westerhoven A.C."/>
            <person name="Haridas S."/>
            <person name="Skiadas P."/>
            <person name="Martin F."/>
            <person name="Groenewald J.Z."/>
            <person name="Crous P.W."/>
            <person name="Seidl M.F."/>
        </authorList>
    </citation>
    <scope>NUCLEOTIDE SEQUENCE [LARGE SCALE GENOMIC DNA]</scope>
    <source>
        <strain evidence="2 3">CBS 123371</strain>
    </source>
</reference>
<keyword evidence="1" id="KW-1133">Transmembrane helix</keyword>
<keyword evidence="1" id="KW-0472">Membrane</keyword>
<evidence type="ECO:0008006" key="4">
    <source>
        <dbReference type="Google" id="ProtNLM"/>
    </source>
</evidence>
<comment type="caution">
    <text evidence="2">The sequence shown here is derived from an EMBL/GenBank/DDBJ whole genome shotgun (WGS) entry which is preliminary data.</text>
</comment>
<evidence type="ECO:0000313" key="3">
    <source>
        <dbReference type="Proteomes" id="UP001363622"/>
    </source>
</evidence>
<keyword evidence="3" id="KW-1185">Reference proteome</keyword>
<dbReference type="Proteomes" id="UP001363622">
    <property type="component" value="Unassembled WGS sequence"/>
</dbReference>
<dbReference type="EMBL" id="JBBPHU010000001">
    <property type="protein sequence ID" value="KAK7524260.1"/>
    <property type="molecule type" value="Genomic_DNA"/>
</dbReference>
<gene>
    <name evidence="2" type="ORF">IWZ03DRAFT_21035</name>
</gene>
<protein>
    <recommendedName>
        <fullName evidence="4">Secreted protein</fullName>
    </recommendedName>
</protein>
<name>A0ABR1KZH9_9PEZI</name>
<proteinExistence type="predicted"/>
<accession>A0ABR1KZH9</accession>
<sequence>MALPFVGLAPPRLSFFCATVLQATIIALLASFSSPSPQACDHWRLCSAVKSLVRTFINRVFWCLFIPSFPFRLWLLLMAFCLRRGTYATCTIQSGTKSRQVSALSQKLCHEHACRYRLIVRSKLSFPPWLNWNRIGYAGQQQ</sequence>
<evidence type="ECO:0000313" key="2">
    <source>
        <dbReference type="EMBL" id="KAK7524260.1"/>
    </source>
</evidence>